<proteinExistence type="predicted"/>
<accession>I7KH05</accession>
<dbReference type="OrthoDB" id="9811314at2"/>
<gene>
    <name evidence="3" type="ORF">BN55_09945</name>
</gene>
<dbReference type="PANTHER" id="PTHR11851:SF134">
    <property type="entry name" value="ZINC-DEPENDENT PROTEASE"/>
    <property type="match status" value="1"/>
</dbReference>
<dbReference type="STRING" id="1423758.FC41_GL000729"/>
<dbReference type="Pfam" id="PF05193">
    <property type="entry name" value="Peptidase_M16_C"/>
    <property type="match status" value="1"/>
</dbReference>
<sequence length="406" mass="46762">MKKIEVVKKKYKSGFQAQIIKKPYFKKKFMGIIVDFGGADSQKLAGGAHFLEHKLFAKESGDISIGFDQLGCESNAFTAYNETMFYASFVDHWSKVLDLLFELVGTTHFTKENVDKEKQIISQELAMYQDDPEWKVNHSLLSRMFPKTNLAHDLTGTLDSIKKMDSKTLLDIYKNHYYAQNLSFVACGDFSDYQIKSMFTQINKLQQKFFKSKKNLKKTSKTSIPSKIKHEEIKGDVSIGQVGIGLRLSAFAEFGLSDLEAEILLEMMLVICFSPSSSWFEQEQKADILHSPLSTNVTYTRQGNFIIITGVSNQADDLLRDIQENFQNLDITEKEFERQKKLFLAKYLRQLNEIDSVAIEQAELNLDHESMDQVFQFLQTLSFTEFYRFVERIIHKSDIFTATLNK</sequence>
<dbReference type="Gene3D" id="3.30.830.10">
    <property type="entry name" value="Metalloenzyme, LuxS/M16 peptidase-like"/>
    <property type="match status" value="2"/>
</dbReference>
<evidence type="ECO:0000313" key="4">
    <source>
        <dbReference type="Proteomes" id="UP000009320"/>
    </source>
</evidence>
<dbReference type="InterPro" id="IPR011249">
    <property type="entry name" value="Metalloenz_LuxS/M16"/>
</dbReference>
<dbReference type="RefSeq" id="WP_008470580.1">
    <property type="nucleotide sequence ID" value="NZ_AYZP01000017.1"/>
</dbReference>
<evidence type="ECO:0000259" key="1">
    <source>
        <dbReference type="Pfam" id="PF00675"/>
    </source>
</evidence>
<dbReference type="EMBL" id="CAKE01000007">
    <property type="protein sequence ID" value="CCI81715.1"/>
    <property type="molecule type" value="Genomic_DNA"/>
</dbReference>
<comment type="caution">
    <text evidence="3">The sequence shown here is derived from an EMBL/GenBank/DDBJ whole genome shotgun (WGS) entry which is preliminary data.</text>
</comment>
<dbReference type="InterPro" id="IPR011765">
    <property type="entry name" value="Pept_M16_N"/>
</dbReference>
<dbReference type="Proteomes" id="UP000009320">
    <property type="component" value="Unassembled WGS sequence"/>
</dbReference>
<dbReference type="SUPFAM" id="SSF63411">
    <property type="entry name" value="LuxS/MPP-like metallohydrolase"/>
    <property type="match status" value="2"/>
</dbReference>
<reference evidence="3 4" key="1">
    <citation type="submission" date="2012-06" db="EMBL/GenBank/DDBJ databases">
        <title>Draft Genome Sequence of Lactobacillus hominis Strain CRBIP 24.179T, isolated from human intestine.</title>
        <authorList>
            <person name="Cousin S."/>
            <person name="Ma L."/>
            <person name="Bizet C."/>
            <person name="Loux V."/>
            <person name="Bouchier C."/>
            <person name="Clermont D."/>
            <person name="Creno S."/>
        </authorList>
    </citation>
    <scope>NUCLEOTIDE SEQUENCE [LARGE SCALE GENOMIC DNA]</scope>
    <source>
        <strain evidence="4">CRBIP 24.179T</strain>
    </source>
</reference>
<dbReference type="AlphaFoldDB" id="I7KH05"/>
<dbReference type="InterPro" id="IPR050361">
    <property type="entry name" value="MPP/UQCRC_Complex"/>
</dbReference>
<dbReference type="Pfam" id="PF00675">
    <property type="entry name" value="Peptidase_M16"/>
    <property type="match status" value="1"/>
</dbReference>
<dbReference type="InterPro" id="IPR007863">
    <property type="entry name" value="Peptidase_M16_C"/>
</dbReference>
<dbReference type="PATRIC" id="fig|1423758.3.peg.736"/>
<dbReference type="eggNOG" id="COG0612">
    <property type="taxonomic scope" value="Bacteria"/>
</dbReference>
<feature type="domain" description="Peptidase M16 N-terminal" evidence="1">
    <location>
        <begin position="29"/>
        <end position="157"/>
    </location>
</feature>
<keyword evidence="4" id="KW-1185">Reference proteome</keyword>
<evidence type="ECO:0000259" key="2">
    <source>
        <dbReference type="Pfam" id="PF05193"/>
    </source>
</evidence>
<evidence type="ECO:0000313" key="3">
    <source>
        <dbReference type="EMBL" id="CCI81715.1"/>
    </source>
</evidence>
<organism evidence="3 4">
    <name type="scientific">Lactobacillus hominis DSM 23910 = CRBIP 24.179</name>
    <dbReference type="NCBI Taxonomy" id="1423758"/>
    <lineage>
        <taxon>Bacteria</taxon>
        <taxon>Bacillati</taxon>
        <taxon>Bacillota</taxon>
        <taxon>Bacilli</taxon>
        <taxon>Lactobacillales</taxon>
        <taxon>Lactobacillaceae</taxon>
        <taxon>Lactobacillus</taxon>
    </lineage>
</organism>
<feature type="domain" description="Peptidase M16 C-terminal" evidence="2">
    <location>
        <begin position="166"/>
        <end position="341"/>
    </location>
</feature>
<dbReference type="PANTHER" id="PTHR11851">
    <property type="entry name" value="METALLOPROTEASE"/>
    <property type="match status" value="1"/>
</dbReference>
<dbReference type="GO" id="GO:0046872">
    <property type="term" value="F:metal ion binding"/>
    <property type="evidence" value="ECO:0007669"/>
    <property type="project" value="InterPro"/>
</dbReference>
<name>I7KH05_9LACO</name>
<dbReference type="GeneID" id="82846954"/>
<protein>
    <submittedName>
        <fullName evidence="3">Putative peptidase</fullName>
    </submittedName>
</protein>